<dbReference type="AlphaFoldDB" id="A0AA46YIW5"/>
<dbReference type="EMBL" id="CP094970">
    <property type="protein sequence ID" value="UYM03432.1"/>
    <property type="molecule type" value="Genomic_DNA"/>
</dbReference>
<dbReference type="SUPFAM" id="SSF54518">
    <property type="entry name" value="Tubby C-terminal domain-like"/>
    <property type="match status" value="1"/>
</dbReference>
<gene>
    <name evidence="1" type="ORF">L0C25_12780</name>
</gene>
<dbReference type="KEGG" id="sgrg:L0C25_12780"/>
<dbReference type="InterPro" id="IPR025659">
    <property type="entry name" value="Tubby-like_C"/>
</dbReference>
<protein>
    <recommendedName>
        <fullName evidence="3">Scramblase</fullName>
    </recommendedName>
</protein>
<evidence type="ECO:0000313" key="1">
    <source>
        <dbReference type="EMBL" id="UYM03432.1"/>
    </source>
</evidence>
<evidence type="ECO:0000313" key="2">
    <source>
        <dbReference type="Proteomes" id="UP001164390"/>
    </source>
</evidence>
<name>A0AA46YIW5_9ACTN</name>
<accession>A0AA46YIW5</accession>
<organism evidence="1 2">
    <name type="scientific">Solicola gregarius</name>
    <dbReference type="NCBI Taxonomy" id="2908642"/>
    <lineage>
        <taxon>Bacteria</taxon>
        <taxon>Bacillati</taxon>
        <taxon>Actinomycetota</taxon>
        <taxon>Actinomycetes</taxon>
        <taxon>Propionibacteriales</taxon>
        <taxon>Nocardioidaceae</taxon>
        <taxon>Solicola</taxon>
    </lineage>
</organism>
<proteinExistence type="predicted"/>
<dbReference type="Proteomes" id="UP001164390">
    <property type="component" value="Chromosome"/>
</dbReference>
<dbReference type="RefSeq" id="WP_271632038.1">
    <property type="nucleotide sequence ID" value="NZ_CP094970.1"/>
</dbReference>
<keyword evidence="2" id="KW-1185">Reference proteome</keyword>
<evidence type="ECO:0008006" key="3">
    <source>
        <dbReference type="Google" id="ProtNLM"/>
    </source>
</evidence>
<reference evidence="1" key="1">
    <citation type="submission" date="2022-01" db="EMBL/GenBank/DDBJ databases">
        <title>Nocardioidaceae gen. sp. A5X3R13.</title>
        <authorList>
            <person name="Lopez Marin M.A."/>
            <person name="Uhlik O."/>
        </authorList>
    </citation>
    <scope>NUCLEOTIDE SEQUENCE</scope>
    <source>
        <strain evidence="1">A5X3R13</strain>
    </source>
</reference>
<sequence>MSTLLKQPVFVVEQRGKASELDVGSEIRDADGSTIGAIRPVEQSAARKAFRLVARIDAYLGHTFEVTDRTGTVQLRLDRPARFVRSRLVVTEPSGREIGEITQLNSHGKIRFGLTYTGKPIGELRGRSIRGSSFDILDREENQVGRVRKEFEDPNERDGSRSVMLDSEVAGPLRTLAIAAGIALDLALHPSGAE</sequence>